<dbReference type="GO" id="GO:0016301">
    <property type="term" value="F:kinase activity"/>
    <property type="evidence" value="ECO:0007669"/>
    <property type="project" value="UniProtKB-KW"/>
</dbReference>
<dbReference type="InterPro" id="IPR051471">
    <property type="entry name" value="Bacterial_PTS_sugar_comp"/>
</dbReference>
<gene>
    <name evidence="9" type="ORF">HMPREF9698_00601</name>
</gene>
<dbReference type="PANTHER" id="PTHR33799:SF1">
    <property type="entry name" value="PTS SYSTEM MANNOSE-SPECIFIC EIIAB COMPONENT-RELATED"/>
    <property type="match status" value="1"/>
</dbReference>
<dbReference type="Gene3D" id="3.40.50.510">
    <property type="entry name" value="Phosphotransferase system, mannose-type IIA component"/>
    <property type="match status" value="1"/>
</dbReference>
<dbReference type="RefSeq" id="WP_003777252.1">
    <property type="nucleotide sequence ID" value="NZ_JH992958.1"/>
</dbReference>
<comment type="subcellular location">
    <subcellularLocation>
        <location evidence="1">Cytoplasm</location>
    </subcellularLocation>
</comment>
<evidence type="ECO:0000259" key="8">
    <source>
        <dbReference type="PROSITE" id="PS51096"/>
    </source>
</evidence>
<evidence type="ECO:0000256" key="4">
    <source>
        <dbReference type="ARBA" id="ARBA00022597"/>
    </source>
</evidence>
<feature type="domain" description="PTS EIIA type-4" evidence="8">
    <location>
        <begin position="1"/>
        <end position="118"/>
    </location>
</feature>
<dbReference type="InterPro" id="IPR036662">
    <property type="entry name" value="PTS_EIIA_man-typ_sf"/>
</dbReference>
<dbReference type="PROSITE" id="PS51096">
    <property type="entry name" value="PTS_EIIA_TYPE_4"/>
    <property type="match status" value="1"/>
</dbReference>
<keyword evidence="3" id="KW-0963">Cytoplasm</keyword>
<keyword evidence="2" id="KW-0813">Transport</keyword>
<dbReference type="GO" id="GO:0005737">
    <property type="term" value="C:cytoplasm"/>
    <property type="evidence" value="ECO:0007669"/>
    <property type="project" value="UniProtKB-SubCell"/>
</dbReference>
<dbReference type="GO" id="GO:0016020">
    <property type="term" value="C:membrane"/>
    <property type="evidence" value="ECO:0007669"/>
    <property type="project" value="InterPro"/>
</dbReference>
<evidence type="ECO:0000256" key="2">
    <source>
        <dbReference type="ARBA" id="ARBA00022448"/>
    </source>
</evidence>
<dbReference type="AlphaFoldDB" id="K9ED90"/>
<accession>K9ED90</accession>
<dbReference type="PANTHER" id="PTHR33799">
    <property type="entry name" value="PTS PERMEASE-RELATED-RELATED"/>
    <property type="match status" value="1"/>
</dbReference>
<dbReference type="STRING" id="883081.HMPREF9698_00601"/>
<evidence type="ECO:0000256" key="7">
    <source>
        <dbReference type="ARBA" id="ARBA00022777"/>
    </source>
</evidence>
<dbReference type="InterPro" id="IPR033887">
    <property type="entry name" value="PTS_IIA_man"/>
</dbReference>
<evidence type="ECO:0000256" key="6">
    <source>
        <dbReference type="ARBA" id="ARBA00022683"/>
    </source>
</evidence>
<dbReference type="eggNOG" id="COG2893">
    <property type="taxonomic scope" value="Bacteria"/>
</dbReference>
<sequence length="127" mass="14013">MKHLILASHGDLSQAIKKSAEMIMGPQENITAISLEPQESQEDFKAKFEEAKSGLEDFVVFTDLSGGTPNNVVARYLLEGDDFPVYAGMNLPMVIAFVNAEMLEEGDVDYSEKAKENILKINDMLGK</sequence>
<dbReference type="InterPro" id="IPR004701">
    <property type="entry name" value="PTS_EIIA_man-typ"/>
</dbReference>
<evidence type="ECO:0000256" key="5">
    <source>
        <dbReference type="ARBA" id="ARBA00022679"/>
    </source>
</evidence>
<keyword evidence="5" id="KW-0808">Transferase</keyword>
<dbReference type="CDD" id="cd00006">
    <property type="entry name" value="PTS_IIA_man"/>
    <property type="match status" value="1"/>
</dbReference>
<dbReference type="Pfam" id="PF03610">
    <property type="entry name" value="EIIA-man"/>
    <property type="match status" value="1"/>
</dbReference>
<reference evidence="9 10" key="1">
    <citation type="submission" date="2012-09" db="EMBL/GenBank/DDBJ databases">
        <title>The Genome Sequence of Alloiococcus otitis ATCC 51267.</title>
        <authorList>
            <consortium name="The Broad Institute Genome Sequencing Platform"/>
            <person name="Earl A."/>
            <person name="Ward D."/>
            <person name="Feldgarden M."/>
            <person name="Gevers D."/>
            <person name="Huys G."/>
            <person name="Walker B."/>
            <person name="Young S.K."/>
            <person name="Zeng Q."/>
            <person name="Gargeya S."/>
            <person name="Fitzgerald M."/>
            <person name="Haas B."/>
            <person name="Abouelleil A."/>
            <person name="Alvarado L."/>
            <person name="Arachchi H.M."/>
            <person name="Berlin A.M."/>
            <person name="Chapman S.B."/>
            <person name="Goldberg J."/>
            <person name="Griggs A."/>
            <person name="Gujja S."/>
            <person name="Hansen M."/>
            <person name="Howarth C."/>
            <person name="Imamovic A."/>
            <person name="Larimer J."/>
            <person name="McCowen C."/>
            <person name="Montmayeur A."/>
            <person name="Murphy C."/>
            <person name="Neiman D."/>
            <person name="Pearson M."/>
            <person name="Priest M."/>
            <person name="Roberts A."/>
            <person name="Saif S."/>
            <person name="Shea T."/>
            <person name="Sisk P."/>
            <person name="Sykes S."/>
            <person name="Wortman J."/>
            <person name="Nusbaum C."/>
            <person name="Birren B."/>
        </authorList>
    </citation>
    <scope>NUCLEOTIDE SEQUENCE [LARGE SCALE GENOMIC DNA]</scope>
    <source>
        <strain evidence="9 10">ATCC 51267</strain>
    </source>
</reference>
<evidence type="ECO:0000256" key="1">
    <source>
        <dbReference type="ARBA" id="ARBA00004496"/>
    </source>
</evidence>
<keyword evidence="4" id="KW-0762">Sugar transport</keyword>
<evidence type="ECO:0000313" key="10">
    <source>
        <dbReference type="Proteomes" id="UP000009875"/>
    </source>
</evidence>
<keyword evidence="7" id="KW-0418">Kinase</keyword>
<dbReference type="Proteomes" id="UP000009875">
    <property type="component" value="Unassembled WGS sequence"/>
</dbReference>
<evidence type="ECO:0000313" key="9">
    <source>
        <dbReference type="EMBL" id="EKU93806.1"/>
    </source>
</evidence>
<name>K9ED90_9LACT</name>
<comment type="caution">
    <text evidence="9">The sequence shown here is derived from an EMBL/GenBank/DDBJ whole genome shotgun (WGS) entry which is preliminary data.</text>
</comment>
<keyword evidence="10" id="KW-1185">Reference proteome</keyword>
<protein>
    <submittedName>
        <fullName evidence="9">PTS system, mannose/fructose/sorbose family, IIA component</fullName>
    </submittedName>
</protein>
<dbReference type="HOGENOM" id="CLU_123235_1_2_9"/>
<dbReference type="OrthoDB" id="6623712at2"/>
<dbReference type="SUPFAM" id="SSF53062">
    <property type="entry name" value="PTS system fructose IIA component-like"/>
    <property type="match status" value="1"/>
</dbReference>
<dbReference type="GO" id="GO:0009401">
    <property type="term" value="P:phosphoenolpyruvate-dependent sugar phosphotransferase system"/>
    <property type="evidence" value="ECO:0007669"/>
    <property type="project" value="UniProtKB-KW"/>
</dbReference>
<organism evidence="9 10">
    <name type="scientific">Alloiococcus otitis ATCC 51267</name>
    <dbReference type="NCBI Taxonomy" id="883081"/>
    <lineage>
        <taxon>Bacteria</taxon>
        <taxon>Bacillati</taxon>
        <taxon>Bacillota</taxon>
        <taxon>Bacilli</taxon>
        <taxon>Lactobacillales</taxon>
        <taxon>Carnobacteriaceae</taxon>
        <taxon>Alloiococcus</taxon>
    </lineage>
</organism>
<evidence type="ECO:0000256" key="3">
    <source>
        <dbReference type="ARBA" id="ARBA00022490"/>
    </source>
</evidence>
<keyword evidence="6" id="KW-0598">Phosphotransferase system</keyword>
<proteinExistence type="predicted"/>
<dbReference type="EMBL" id="AGXA01000014">
    <property type="protein sequence ID" value="EKU93806.1"/>
    <property type="molecule type" value="Genomic_DNA"/>
</dbReference>